<dbReference type="OrthoDB" id="9793626at2"/>
<dbReference type="Proteomes" id="UP000298545">
    <property type="component" value="Plasmid pTiCFBP5473"/>
</dbReference>
<dbReference type="InterPro" id="IPR050223">
    <property type="entry name" value="D-isomer_2-hydroxyacid_DH"/>
</dbReference>
<sequence>MERGKIGARILICDRIGLRSDPDGCHDFSEVVEFIEEHGGVFHIGPASMDADTPLDRLHFYYQPDLSEAEDLILAAGGGRYDAVIAAATIIPPACRFEKGGVRIGAGTGNMQSQSWGGSDGSGGTAPLMNTPGFNSRATAHMVFKAILRASPDLPLDELHEAVIAGQMDTGRDLKNFPTDKIEGKNLLVLGYGNIGREVAKLGKAFGMHVSIYARKIHRDWIEAQGYRYCETLADAATDAHFVSAHVGLGTKKNGSEHFANEQLMDRSFFGKLSPGAVVVNYDRGQIVDIDSLAEALENGTISFFAVDADIFVNEKDCSVSGPLSPYIALAKTYPGRMLLLPHAVADTDHSSRVEGAKQAVRQMFDSITHGLVTNLVGVLPEGYRWYGTKVAPGVGYVQAEDLKTILNDEAGLTRLRVLSWQMAEIWQGLTTNNIDSESRDLVLAINRYVTLVSDLGLLQPTRIEPFNY</sequence>
<dbReference type="InterPro" id="IPR036291">
    <property type="entry name" value="NAD(P)-bd_dom_sf"/>
</dbReference>
<evidence type="ECO:0000256" key="1">
    <source>
        <dbReference type="ARBA" id="ARBA00023002"/>
    </source>
</evidence>
<keyword evidence="3" id="KW-0614">Plasmid</keyword>
<evidence type="ECO:0000313" key="3">
    <source>
        <dbReference type="EMBL" id="QCJ01093.1"/>
    </source>
</evidence>
<accession>A0A4D7E4J8</accession>
<reference evidence="4 6" key="2">
    <citation type="submission" date="2021-03" db="EMBL/GenBank/DDBJ databases">
        <title>Rapid diversification of plasmids in a genus of pathogenic and nitrogen fixing bacteria.</title>
        <authorList>
            <person name="Weisberg A.J."/>
            <person name="Miller M."/>
            <person name="Ream W."/>
            <person name="Grunwald N.J."/>
            <person name="Chang J.H."/>
        </authorList>
    </citation>
    <scope>NUCLEOTIDE SEQUENCE [LARGE SCALE GENOMIC DNA]</scope>
    <source>
        <strain evidence="4 6">AF3.44</strain>
        <plasmid evidence="4 6">pTiAF3.44</plasmid>
    </source>
</reference>
<dbReference type="EMBL" id="CP072169">
    <property type="protein sequence ID" value="QYA10107.1"/>
    <property type="molecule type" value="Genomic_DNA"/>
</dbReference>
<name>A0A4D7E4J8_9HYPH</name>
<keyword evidence="6" id="KW-1185">Reference proteome</keyword>
<dbReference type="AlphaFoldDB" id="A0A4D7E4J8"/>
<dbReference type="GO" id="GO:0016491">
    <property type="term" value="F:oxidoreductase activity"/>
    <property type="evidence" value="ECO:0007669"/>
    <property type="project" value="UniProtKB-KW"/>
</dbReference>
<geneLocation type="plasmid" evidence="3">
    <name>pTiCFBP5473</name>
</geneLocation>
<evidence type="ECO:0000313" key="6">
    <source>
        <dbReference type="Proteomes" id="UP000826513"/>
    </source>
</evidence>
<dbReference type="KEGG" id="alf:CFBP5473_24430"/>
<dbReference type="GO" id="GO:0051287">
    <property type="term" value="F:NAD binding"/>
    <property type="evidence" value="ECO:0007669"/>
    <property type="project" value="InterPro"/>
</dbReference>
<gene>
    <name evidence="3" type="ORF">CFBP5473_24430</name>
    <name evidence="4" type="ORF">J5285_23080</name>
</gene>
<dbReference type="InterPro" id="IPR006140">
    <property type="entry name" value="D-isomer_DH_NAD-bd"/>
</dbReference>
<keyword evidence="1" id="KW-0560">Oxidoreductase</keyword>
<dbReference type="SUPFAM" id="SSF51735">
    <property type="entry name" value="NAD(P)-binding Rossmann-fold domains"/>
    <property type="match status" value="1"/>
</dbReference>
<dbReference type="Gene3D" id="3.40.50.720">
    <property type="entry name" value="NAD(P)-binding Rossmann-like Domain"/>
    <property type="match status" value="2"/>
</dbReference>
<dbReference type="EMBL" id="CP039694">
    <property type="protein sequence ID" value="QCJ01093.1"/>
    <property type="molecule type" value="Genomic_DNA"/>
</dbReference>
<dbReference type="Pfam" id="PF02826">
    <property type="entry name" value="2-Hacid_dh_C"/>
    <property type="match status" value="1"/>
</dbReference>
<evidence type="ECO:0000313" key="5">
    <source>
        <dbReference type="Proteomes" id="UP000298545"/>
    </source>
</evidence>
<dbReference type="PANTHER" id="PTHR10996">
    <property type="entry name" value="2-HYDROXYACID DEHYDROGENASE-RELATED"/>
    <property type="match status" value="1"/>
</dbReference>
<organism evidence="3 5">
    <name type="scientific">Agrobacterium larrymoorei</name>
    <dbReference type="NCBI Taxonomy" id="160699"/>
    <lineage>
        <taxon>Bacteria</taxon>
        <taxon>Pseudomonadati</taxon>
        <taxon>Pseudomonadota</taxon>
        <taxon>Alphaproteobacteria</taxon>
        <taxon>Hyphomicrobiales</taxon>
        <taxon>Rhizobiaceae</taxon>
        <taxon>Rhizobium/Agrobacterium group</taxon>
        <taxon>Agrobacterium</taxon>
    </lineage>
</organism>
<reference evidence="3 5" key="1">
    <citation type="submission" date="2019-04" db="EMBL/GenBank/DDBJ databases">
        <title>Complete genome sequence of Agrobacterium larrymoorei CFBP5473.</title>
        <authorList>
            <person name="Haryono M."/>
            <person name="Chou L."/>
            <person name="Lin Y.-C."/>
            <person name="Lai E.-M."/>
            <person name="Kuo C.-H."/>
        </authorList>
    </citation>
    <scope>NUCLEOTIDE SEQUENCE [LARGE SCALE GENOMIC DNA]</scope>
    <source>
        <strain evidence="3 5">CFBP5473</strain>
        <plasmid evidence="3">pTiCFBP5473</plasmid>
        <plasmid evidence="5">pticfbp5473</plasmid>
    </source>
</reference>
<proteinExistence type="predicted"/>
<evidence type="ECO:0000313" key="4">
    <source>
        <dbReference type="EMBL" id="QYA10107.1"/>
    </source>
</evidence>
<feature type="domain" description="D-isomer specific 2-hydroxyacid dehydrogenase NAD-binding" evidence="2">
    <location>
        <begin position="159"/>
        <end position="309"/>
    </location>
</feature>
<dbReference type="RefSeq" id="WP_051441374.1">
    <property type="nucleotide sequence ID" value="NZ_CP039694.1"/>
</dbReference>
<geneLocation type="plasmid" evidence="4 6">
    <name>pTiAF3.44</name>
</geneLocation>
<dbReference type="Proteomes" id="UP000826513">
    <property type="component" value="Plasmid pTiAF3.44"/>
</dbReference>
<dbReference type="STRING" id="1367849.GCA_000518585_04083"/>
<geneLocation type="plasmid" evidence="5">
    <name>pticfbp5473</name>
</geneLocation>
<protein>
    <submittedName>
        <fullName evidence="3">Phosphoglycerate dehydrogenase</fullName>
    </submittedName>
</protein>
<evidence type="ECO:0000259" key="2">
    <source>
        <dbReference type="Pfam" id="PF02826"/>
    </source>
</evidence>